<proteinExistence type="predicted"/>
<gene>
    <name evidence="3" type="ORF">HAX54_023996</name>
</gene>
<dbReference type="PANTHER" id="PTHR36607:SF26">
    <property type="entry name" value="AMINOTRANSFERASE-LIKE PLANT MOBILE DOMAIN-CONTAINING PROTEIN"/>
    <property type="match status" value="1"/>
</dbReference>
<name>A0ABS8UZ81_DATST</name>
<feature type="compositionally biased region" description="Basic and acidic residues" evidence="2">
    <location>
        <begin position="20"/>
        <end position="32"/>
    </location>
</feature>
<evidence type="ECO:0000256" key="2">
    <source>
        <dbReference type="SAM" id="MobiDB-lite"/>
    </source>
</evidence>
<organism evidence="3 4">
    <name type="scientific">Datura stramonium</name>
    <name type="common">Jimsonweed</name>
    <name type="synonym">Common thornapple</name>
    <dbReference type="NCBI Taxonomy" id="4076"/>
    <lineage>
        <taxon>Eukaryota</taxon>
        <taxon>Viridiplantae</taxon>
        <taxon>Streptophyta</taxon>
        <taxon>Embryophyta</taxon>
        <taxon>Tracheophyta</taxon>
        <taxon>Spermatophyta</taxon>
        <taxon>Magnoliopsida</taxon>
        <taxon>eudicotyledons</taxon>
        <taxon>Gunneridae</taxon>
        <taxon>Pentapetalae</taxon>
        <taxon>asterids</taxon>
        <taxon>lamiids</taxon>
        <taxon>Solanales</taxon>
        <taxon>Solanaceae</taxon>
        <taxon>Solanoideae</taxon>
        <taxon>Datureae</taxon>
        <taxon>Datura</taxon>
    </lineage>
</organism>
<keyword evidence="4" id="KW-1185">Reference proteome</keyword>
<dbReference type="Proteomes" id="UP000823775">
    <property type="component" value="Unassembled WGS sequence"/>
</dbReference>
<keyword evidence="1" id="KW-0175">Coiled coil</keyword>
<feature type="coiled-coil region" evidence="1">
    <location>
        <begin position="150"/>
        <end position="196"/>
    </location>
</feature>
<sequence>MTPSNPMQTVKVASKSKISKGKDTQEDKEVKHSSSTPKAATITISEAIDIAHKRKKPSSSSGKAEFSESLKELKKGVALILKGLWEVNIIDLSPLEVLFEDFFKNRGDYDATRFSISHKITRDSHQEFLSAAQQRLHTANEEKIKVDKYLGELQKVLERAEKELPGLQRRKRLSLIEEHQKKLSKNQESITNSEDEIHTINKISPLSETEIKELAKLKEDAETSRHQILSHKLFP</sequence>
<accession>A0ABS8UZ81</accession>
<reference evidence="3 4" key="1">
    <citation type="journal article" date="2021" name="BMC Genomics">
        <title>Datura genome reveals duplications of psychoactive alkaloid biosynthetic genes and high mutation rate following tissue culture.</title>
        <authorList>
            <person name="Rajewski A."/>
            <person name="Carter-House D."/>
            <person name="Stajich J."/>
            <person name="Litt A."/>
        </authorList>
    </citation>
    <scope>NUCLEOTIDE SEQUENCE [LARGE SCALE GENOMIC DNA]</scope>
    <source>
        <strain evidence="3">AR-01</strain>
    </source>
</reference>
<evidence type="ECO:0000313" key="4">
    <source>
        <dbReference type="Proteomes" id="UP000823775"/>
    </source>
</evidence>
<dbReference type="EMBL" id="JACEIK010002912">
    <property type="protein sequence ID" value="MCD9639445.1"/>
    <property type="molecule type" value="Genomic_DNA"/>
</dbReference>
<dbReference type="PANTHER" id="PTHR36607">
    <property type="entry name" value="1,2-DIHYDROXY-3-KETO-5-METHYLTHIOPENTENE DIOXYGENASE 4"/>
    <property type="match status" value="1"/>
</dbReference>
<protein>
    <submittedName>
        <fullName evidence="3">Uncharacterized protein</fullName>
    </submittedName>
</protein>
<feature type="region of interest" description="Disordered" evidence="2">
    <location>
        <begin position="1"/>
        <end position="40"/>
    </location>
</feature>
<evidence type="ECO:0000256" key="1">
    <source>
        <dbReference type="SAM" id="Coils"/>
    </source>
</evidence>
<comment type="caution">
    <text evidence="3">The sequence shown here is derived from an EMBL/GenBank/DDBJ whole genome shotgun (WGS) entry which is preliminary data.</text>
</comment>
<evidence type="ECO:0000313" key="3">
    <source>
        <dbReference type="EMBL" id="MCD9639445.1"/>
    </source>
</evidence>